<dbReference type="NCBIfam" id="TIGR01200">
    <property type="entry name" value="GLPGLI"/>
    <property type="match status" value="1"/>
</dbReference>
<dbReference type="AlphaFoldDB" id="A0A923PLH7"/>
<feature type="signal peptide" evidence="1">
    <location>
        <begin position="1"/>
        <end position="17"/>
    </location>
</feature>
<accession>A0A923PLH7</accession>
<gene>
    <name evidence="2" type="ORF">H9S92_19025</name>
</gene>
<sequence length="257" mass="28737">MRRISLIFLCLFSVALAGQTATIEYEATILTLDGKGRSGITALHFTQDKAIYLHPDWPAKSVYGPGDPVPSYYIRGDVEKMPVYTNLAERKQVFKVTNGARGDNYFILTEPVAEITWDVTGKEKAIGDLKTYEARGIYGNRHYTAWFTPEIPLPFGPHRLGGLPGMILEAASDDGMVKYTFLSYAKDPGKETLIVPPSNGEAIDMEELEKRVIAQLLKVEAMSNSEYTATQSPEPSDLTIEKDKWTIIRDYKAKRGY</sequence>
<dbReference type="InterPro" id="IPR005901">
    <property type="entry name" value="GLPGLI"/>
</dbReference>
<organism evidence="2 3">
    <name type="scientific">Neolewinella lacunae</name>
    <dbReference type="NCBI Taxonomy" id="1517758"/>
    <lineage>
        <taxon>Bacteria</taxon>
        <taxon>Pseudomonadati</taxon>
        <taxon>Bacteroidota</taxon>
        <taxon>Saprospiria</taxon>
        <taxon>Saprospirales</taxon>
        <taxon>Lewinellaceae</taxon>
        <taxon>Neolewinella</taxon>
    </lineage>
</organism>
<dbReference type="Pfam" id="PF09697">
    <property type="entry name" value="Porph_ging"/>
    <property type="match status" value="1"/>
</dbReference>
<evidence type="ECO:0000313" key="2">
    <source>
        <dbReference type="EMBL" id="MBC6996272.1"/>
    </source>
</evidence>
<dbReference type="EMBL" id="JACSIT010000152">
    <property type="protein sequence ID" value="MBC6996272.1"/>
    <property type="molecule type" value="Genomic_DNA"/>
</dbReference>
<dbReference type="Proteomes" id="UP000650081">
    <property type="component" value="Unassembled WGS sequence"/>
</dbReference>
<reference evidence="2" key="1">
    <citation type="submission" date="2020-08" db="EMBL/GenBank/DDBJ databases">
        <title>Lewinella bacteria from marine environments.</title>
        <authorList>
            <person name="Zhong Y."/>
        </authorList>
    </citation>
    <scope>NUCLEOTIDE SEQUENCE</scope>
    <source>
        <strain evidence="2">KCTC 42187</strain>
    </source>
</reference>
<evidence type="ECO:0000313" key="3">
    <source>
        <dbReference type="Proteomes" id="UP000650081"/>
    </source>
</evidence>
<protein>
    <submittedName>
        <fullName evidence="2">GLPGLI family protein</fullName>
    </submittedName>
</protein>
<proteinExistence type="predicted"/>
<feature type="chain" id="PRO_5037341886" evidence="1">
    <location>
        <begin position="18"/>
        <end position="257"/>
    </location>
</feature>
<dbReference type="RefSeq" id="WP_187468285.1">
    <property type="nucleotide sequence ID" value="NZ_JACSIT010000152.1"/>
</dbReference>
<keyword evidence="3" id="KW-1185">Reference proteome</keyword>
<comment type="caution">
    <text evidence="2">The sequence shown here is derived from an EMBL/GenBank/DDBJ whole genome shotgun (WGS) entry which is preliminary data.</text>
</comment>
<keyword evidence="1" id="KW-0732">Signal</keyword>
<name>A0A923PLH7_9BACT</name>
<evidence type="ECO:0000256" key="1">
    <source>
        <dbReference type="SAM" id="SignalP"/>
    </source>
</evidence>